<comment type="subcellular location">
    <subcellularLocation>
        <location evidence="1">Membrane</location>
        <topology evidence="1">Multi-pass membrane protein</topology>
    </subcellularLocation>
</comment>
<evidence type="ECO:0000313" key="7">
    <source>
        <dbReference type="EMBL" id="TSE33425.1"/>
    </source>
</evidence>
<feature type="transmembrane region" description="Helical" evidence="5">
    <location>
        <begin position="243"/>
        <end position="261"/>
    </location>
</feature>
<keyword evidence="3 5" id="KW-1133">Transmembrane helix</keyword>
<keyword evidence="2 5" id="KW-0812">Transmembrane</keyword>
<evidence type="ECO:0000256" key="3">
    <source>
        <dbReference type="ARBA" id="ARBA00022989"/>
    </source>
</evidence>
<comment type="caution">
    <text evidence="7">The sequence shown here is derived from an EMBL/GenBank/DDBJ whole genome shotgun (WGS) entry which is preliminary data.</text>
</comment>
<dbReference type="Pfam" id="PF01545">
    <property type="entry name" value="Cation_efflux"/>
    <property type="match status" value="1"/>
</dbReference>
<feature type="transmembrane region" description="Helical" evidence="5">
    <location>
        <begin position="150"/>
        <end position="171"/>
    </location>
</feature>
<dbReference type="Gene3D" id="1.20.1510.10">
    <property type="entry name" value="Cation efflux protein transmembrane domain"/>
    <property type="match status" value="1"/>
</dbReference>
<dbReference type="InterPro" id="IPR036163">
    <property type="entry name" value="HMA_dom_sf"/>
</dbReference>
<dbReference type="GO" id="GO:0008324">
    <property type="term" value="F:monoatomic cation transmembrane transporter activity"/>
    <property type="evidence" value="ECO:0007669"/>
    <property type="project" value="InterPro"/>
</dbReference>
<evidence type="ECO:0000256" key="2">
    <source>
        <dbReference type="ARBA" id="ARBA00022692"/>
    </source>
</evidence>
<keyword evidence="8" id="KW-1185">Reference proteome</keyword>
<dbReference type="SUPFAM" id="SSF55008">
    <property type="entry name" value="HMA, heavy metal-associated domain"/>
    <property type="match status" value="1"/>
</dbReference>
<evidence type="ECO:0000256" key="4">
    <source>
        <dbReference type="ARBA" id="ARBA00023136"/>
    </source>
</evidence>
<dbReference type="InterPro" id="IPR058533">
    <property type="entry name" value="Cation_efflux_TM"/>
</dbReference>
<dbReference type="InterPro" id="IPR027469">
    <property type="entry name" value="Cation_efflux_TMD_sf"/>
</dbReference>
<feature type="transmembrane region" description="Helical" evidence="5">
    <location>
        <begin position="89"/>
        <end position="111"/>
    </location>
</feature>
<feature type="transmembrane region" description="Helical" evidence="5">
    <location>
        <begin position="177"/>
        <end position="199"/>
    </location>
</feature>
<proteinExistence type="predicted"/>
<evidence type="ECO:0000259" key="6">
    <source>
        <dbReference type="Pfam" id="PF01545"/>
    </source>
</evidence>
<feature type="domain" description="Cation efflux protein transmembrane" evidence="6">
    <location>
        <begin position="91"/>
        <end position="261"/>
    </location>
</feature>
<dbReference type="RefSeq" id="WP_144328699.1">
    <property type="nucleotide sequence ID" value="NZ_VJON01000028.1"/>
</dbReference>
<organism evidence="7 8">
    <name type="scientific">Tepidimonas charontis</name>
    <dbReference type="NCBI Taxonomy" id="2267262"/>
    <lineage>
        <taxon>Bacteria</taxon>
        <taxon>Pseudomonadati</taxon>
        <taxon>Pseudomonadota</taxon>
        <taxon>Betaproteobacteria</taxon>
        <taxon>Burkholderiales</taxon>
        <taxon>Tepidimonas</taxon>
    </lineage>
</organism>
<accession>A0A554XC61</accession>
<evidence type="ECO:0000313" key="8">
    <source>
        <dbReference type="Proteomes" id="UP000318294"/>
    </source>
</evidence>
<feature type="transmembrane region" description="Helical" evidence="5">
    <location>
        <begin position="123"/>
        <end position="138"/>
    </location>
</feature>
<evidence type="ECO:0000256" key="1">
    <source>
        <dbReference type="ARBA" id="ARBA00004141"/>
    </source>
</evidence>
<dbReference type="AlphaFoldDB" id="A0A554XC61"/>
<dbReference type="GO" id="GO:0046872">
    <property type="term" value="F:metal ion binding"/>
    <property type="evidence" value="ECO:0007669"/>
    <property type="project" value="InterPro"/>
</dbReference>
<dbReference type="Proteomes" id="UP000318294">
    <property type="component" value="Unassembled WGS sequence"/>
</dbReference>
<reference evidence="7 8" key="1">
    <citation type="submission" date="2019-07" db="EMBL/GenBank/DDBJ databases">
        <title>Tepidimonas charontis SPSP-6 draft genome.</title>
        <authorList>
            <person name="Da Costa M.S."/>
            <person name="Froufe H.J.C."/>
            <person name="Egas C."/>
            <person name="Albuquerque L."/>
        </authorList>
    </citation>
    <scope>NUCLEOTIDE SEQUENCE [LARGE SCALE GENOMIC DNA]</scope>
    <source>
        <strain evidence="7 8">SPSP-6</strain>
    </source>
</reference>
<name>A0A554XC61_9BURK</name>
<keyword evidence="4 5" id="KW-0472">Membrane</keyword>
<dbReference type="GO" id="GO:0016020">
    <property type="term" value="C:membrane"/>
    <property type="evidence" value="ECO:0007669"/>
    <property type="project" value="UniProtKB-SubCell"/>
</dbReference>
<gene>
    <name evidence="7" type="primary">zitB</name>
    <name evidence="7" type="ORF">Tchar_01755</name>
</gene>
<dbReference type="SUPFAM" id="SSF161111">
    <property type="entry name" value="Cation efflux protein transmembrane domain-like"/>
    <property type="match status" value="1"/>
</dbReference>
<evidence type="ECO:0000256" key="5">
    <source>
        <dbReference type="SAM" id="Phobius"/>
    </source>
</evidence>
<feature type="transmembrane region" description="Helical" evidence="5">
    <location>
        <begin position="220"/>
        <end position="237"/>
    </location>
</feature>
<sequence length="264" mass="27956">MWHRSVFTVPKMDCPSEENLIRMALRDLPQARLTFDLAQRRVTVLHTGPAQAVLQRLTPLNLGAALVHTEPAVGEPSPGTHADATEARVLWTLLAINAMMFVLEMVVGLLAQSTGVLADGMDMFADAAVYGVALYAVGRSAAHKMRAAHLAGWLQGALALLALAEVVRRAVLGSEPVSVLMMAVATLALAANVACLWLVARHRGLGVHMKASYIFSANDVLANLGVIVAGLLVAWTGSALPDLIVGTVIGLIVLDGARRILALR</sequence>
<dbReference type="EMBL" id="VJON01000028">
    <property type="protein sequence ID" value="TSE33425.1"/>
    <property type="molecule type" value="Genomic_DNA"/>
</dbReference>
<protein>
    <submittedName>
        <fullName evidence="7">Zinc transporter ZitB</fullName>
    </submittedName>
</protein>
<dbReference type="OrthoDB" id="9799649at2"/>